<dbReference type="AlphaFoldDB" id="A0A0K0FRB0"/>
<protein>
    <submittedName>
        <fullName evidence="2">Uncharacterized protein</fullName>
    </submittedName>
</protein>
<dbReference type="Proteomes" id="UP000035680">
    <property type="component" value="Unassembled WGS sequence"/>
</dbReference>
<name>A0A0K0FRB0_STRVS</name>
<accession>A0A0K0FRB0</accession>
<keyword evidence="1" id="KW-1185">Reference proteome</keyword>
<dbReference type="WBParaSite" id="SVE_1243800.1">
    <property type="protein sequence ID" value="SVE_1243800.1"/>
    <property type="gene ID" value="SVE_1243800"/>
</dbReference>
<evidence type="ECO:0000313" key="1">
    <source>
        <dbReference type="Proteomes" id="UP000035680"/>
    </source>
</evidence>
<evidence type="ECO:0000313" key="2">
    <source>
        <dbReference type="WBParaSite" id="SVE_1243800.1"/>
    </source>
</evidence>
<reference evidence="1" key="1">
    <citation type="submission" date="2014-07" db="EMBL/GenBank/DDBJ databases">
        <authorList>
            <person name="Martin A.A"/>
            <person name="De Silva N."/>
        </authorList>
    </citation>
    <scope>NUCLEOTIDE SEQUENCE</scope>
</reference>
<sequence>MGIKSLCALLDSAHTCSTIPLRKSTLTFGLPFPESFSNCDSCIYHIFRFFTTIEADVRTNISRNGINNHFKDFSSIIFSYFYFVGEINCIDNFVFHIQNSFWKIRTNPLLKSKVLKRFISVNNFLLFVERPIHSADFFKIFITYASRF</sequence>
<reference evidence="2" key="2">
    <citation type="submission" date="2015-08" db="UniProtKB">
        <authorList>
            <consortium name="WormBaseParasite"/>
        </authorList>
    </citation>
    <scope>IDENTIFICATION</scope>
</reference>
<organism evidence="1 2">
    <name type="scientific">Strongyloides venezuelensis</name>
    <name type="common">Threadworm</name>
    <dbReference type="NCBI Taxonomy" id="75913"/>
    <lineage>
        <taxon>Eukaryota</taxon>
        <taxon>Metazoa</taxon>
        <taxon>Ecdysozoa</taxon>
        <taxon>Nematoda</taxon>
        <taxon>Chromadorea</taxon>
        <taxon>Rhabditida</taxon>
        <taxon>Tylenchina</taxon>
        <taxon>Panagrolaimomorpha</taxon>
        <taxon>Strongyloidoidea</taxon>
        <taxon>Strongyloididae</taxon>
        <taxon>Strongyloides</taxon>
    </lineage>
</organism>
<proteinExistence type="predicted"/>